<organism evidence="2 3">
    <name type="scientific">Caerostris darwini</name>
    <dbReference type="NCBI Taxonomy" id="1538125"/>
    <lineage>
        <taxon>Eukaryota</taxon>
        <taxon>Metazoa</taxon>
        <taxon>Ecdysozoa</taxon>
        <taxon>Arthropoda</taxon>
        <taxon>Chelicerata</taxon>
        <taxon>Arachnida</taxon>
        <taxon>Araneae</taxon>
        <taxon>Araneomorphae</taxon>
        <taxon>Entelegynae</taxon>
        <taxon>Araneoidea</taxon>
        <taxon>Araneidae</taxon>
        <taxon>Caerostris</taxon>
    </lineage>
</organism>
<name>A0AAV4WSB7_9ARAC</name>
<dbReference type="Proteomes" id="UP001054837">
    <property type="component" value="Unassembled WGS sequence"/>
</dbReference>
<feature type="region of interest" description="Disordered" evidence="1">
    <location>
        <begin position="1"/>
        <end position="33"/>
    </location>
</feature>
<feature type="region of interest" description="Disordered" evidence="1">
    <location>
        <begin position="123"/>
        <end position="196"/>
    </location>
</feature>
<dbReference type="EMBL" id="BPLQ01014972">
    <property type="protein sequence ID" value="GIY84830.1"/>
    <property type="molecule type" value="Genomic_DNA"/>
</dbReference>
<evidence type="ECO:0000313" key="3">
    <source>
        <dbReference type="Proteomes" id="UP001054837"/>
    </source>
</evidence>
<comment type="caution">
    <text evidence="2">The sequence shown here is derived from an EMBL/GenBank/DDBJ whole genome shotgun (WGS) entry which is preliminary data.</text>
</comment>
<evidence type="ECO:0000256" key="1">
    <source>
        <dbReference type="SAM" id="MobiDB-lite"/>
    </source>
</evidence>
<keyword evidence="3" id="KW-1185">Reference proteome</keyword>
<reference evidence="2 3" key="1">
    <citation type="submission" date="2021-06" db="EMBL/GenBank/DDBJ databases">
        <title>Caerostris darwini draft genome.</title>
        <authorList>
            <person name="Kono N."/>
            <person name="Arakawa K."/>
        </authorList>
    </citation>
    <scope>NUCLEOTIDE SEQUENCE [LARGE SCALE GENOMIC DNA]</scope>
</reference>
<sequence>MSGRGSSHPDSETMDITPPSDEQPRYRLPPNPPVGSDEFLYLHAETITKVIELKAKLLADWFRPQGLDPESTDKLDQEYDATTAEMLALCEGLGMTHGELPNDILALHEKMKPIHLRLHEETTPSHAIQQKPPPTQKGKRPLDAEGYHIPPKHLVCKNSAGKHKDLAPLPTGNPFSLPANTPPPSNDPAESTTEKTRKLRIPPYFVRPTPNWIINMSILKKDFPSITAVNTHNSVPPQVNHLNSAPPQGSNNNAAQILSDAALHLFKILSKFAHDDSLHFPSLLSAIRSALPTLRLTQDDNENAIIIFEHYYAHYCSSR</sequence>
<accession>A0AAV4WSB7</accession>
<evidence type="ECO:0000313" key="2">
    <source>
        <dbReference type="EMBL" id="GIY84830.1"/>
    </source>
</evidence>
<protein>
    <submittedName>
        <fullName evidence="2">Uncharacterized protein</fullName>
    </submittedName>
</protein>
<dbReference type="AlphaFoldDB" id="A0AAV4WSB7"/>
<gene>
    <name evidence="2" type="ORF">CDAR_282211</name>
</gene>
<proteinExistence type="predicted"/>